<organism evidence="2 3">
    <name type="scientific">Amycolatopsis coloradensis</name>
    <dbReference type="NCBI Taxonomy" id="76021"/>
    <lineage>
        <taxon>Bacteria</taxon>
        <taxon>Bacillati</taxon>
        <taxon>Actinomycetota</taxon>
        <taxon>Actinomycetes</taxon>
        <taxon>Pseudonocardiales</taxon>
        <taxon>Pseudonocardiaceae</taxon>
        <taxon>Amycolatopsis</taxon>
    </lineage>
</organism>
<evidence type="ECO:0000313" key="3">
    <source>
        <dbReference type="Proteomes" id="UP000187486"/>
    </source>
</evidence>
<keyword evidence="3" id="KW-1185">Reference proteome</keyword>
<evidence type="ECO:0000313" key="2">
    <source>
        <dbReference type="EMBL" id="OLZ51723.1"/>
    </source>
</evidence>
<reference evidence="2 3" key="1">
    <citation type="submission" date="2016-01" db="EMBL/GenBank/DDBJ databases">
        <title>Amycolatopsis coloradensis genome sequencing and assembly.</title>
        <authorList>
            <person name="Mayilraj S."/>
        </authorList>
    </citation>
    <scope>NUCLEOTIDE SEQUENCE [LARGE SCALE GENOMIC DNA]</scope>
    <source>
        <strain evidence="2 3">DSM 44225</strain>
    </source>
</reference>
<gene>
    <name evidence="2" type="ORF">BS329_15785</name>
</gene>
<dbReference type="RefSeq" id="WP_076161423.1">
    <property type="nucleotide sequence ID" value="NZ_JBEZVB010000122.1"/>
</dbReference>
<protein>
    <submittedName>
        <fullName evidence="2">Uncharacterized protein</fullName>
    </submittedName>
</protein>
<dbReference type="AlphaFoldDB" id="A0A1R0KUA7"/>
<feature type="compositionally biased region" description="Low complexity" evidence="1">
    <location>
        <begin position="1"/>
        <end position="26"/>
    </location>
</feature>
<dbReference type="EMBL" id="MQUQ01000007">
    <property type="protein sequence ID" value="OLZ51723.1"/>
    <property type="molecule type" value="Genomic_DNA"/>
</dbReference>
<accession>A0A1R0KUA7</accession>
<proteinExistence type="predicted"/>
<sequence>MEDGVAVGEAAVPVRRAAGPVPGVGPQLEVDGGPGSGGEQDRAAVAGALGKPPRERGGGVPAHRGPEHDEIDAIEQGAEHRRQLGGAGPGQQREPGQVDTELGGGREPQTWHARHGGPRSCARCLGQQR</sequence>
<feature type="region of interest" description="Disordered" evidence="1">
    <location>
        <begin position="1"/>
        <end position="129"/>
    </location>
</feature>
<name>A0A1R0KUA7_9PSEU</name>
<comment type="caution">
    <text evidence="2">The sequence shown here is derived from an EMBL/GenBank/DDBJ whole genome shotgun (WGS) entry which is preliminary data.</text>
</comment>
<evidence type="ECO:0000256" key="1">
    <source>
        <dbReference type="SAM" id="MobiDB-lite"/>
    </source>
</evidence>
<dbReference type="Proteomes" id="UP000187486">
    <property type="component" value="Unassembled WGS sequence"/>
</dbReference>